<dbReference type="EMBL" id="JAGGNH010000001">
    <property type="protein sequence ID" value="KAJ0989106.1"/>
    <property type="molecule type" value="Genomic_DNA"/>
</dbReference>
<accession>A0A9D5DBU2</accession>
<sequence>MWMSVQTEKVAEKLTGTVIVLSKDSFFEAKLCLETLDKKDVERRRKAELKNNLEVYIYSTQTVIDQEERRINHGFPKIK</sequence>
<dbReference type="AlphaFoldDB" id="A0A9D5DBU2"/>
<dbReference type="Proteomes" id="UP001085076">
    <property type="component" value="Miscellaneous, Linkage group lg01"/>
</dbReference>
<evidence type="ECO:0000313" key="1">
    <source>
        <dbReference type="EMBL" id="KAJ0989106.1"/>
    </source>
</evidence>
<reference evidence="1" key="2">
    <citation type="journal article" date="2022" name="Hortic Res">
        <title>The genome of Dioscorea zingiberensis sheds light on the biosynthesis, origin and evolution of the medicinally important diosgenin saponins.</title>
        <authorList>
            <person name="Li Y."/>
            <person name="Tan C."/>
            <person name="Li Z."/>
            <person name="Guo J."/>
            <person name="Li S."/>
            <person name="Chen X."/>
            <person name="Wang C."/>
            <person name="Dai X."/>
            <person name="Yang H."/>
            <person name="Song W."/>
            <person name="Hou L."/>
            <person name="Xu J."/>
            <person name="Tong Z."/>
            <person name="Xu A."/>
            <person name="Yuan X."/>
            <person name="Wang W."/>
            <person name="Yang Q."/>
            <person name="Chen L."/>
            <person name="Sun Z."/>
            <person name="Wang K."/>
            <person name="Pan B."/>
            <person name="Chen J."/>
            <person name="Bao Y."/>
            <person name="Liu F."/>
            <person name="Qi X."/>
            <person name="Gang D.R."/>
            <person name="Wen J."/>
            <person name="Li J."/>
        </authorList>
    </citation>
    <scope>NUCLEOTIDE SEQUENCE</scope>
    <source>
        <strain evidence="1">Dzin_1.0</strain>
    </source>
</reference>
<evidence type="ECO:0000313" key="2">
    <source>
        <dbReference type="Proteomes" id="UP001085076"/>
    </source>
</evidence>
<comment type="caution">
    <text evidence="1">The sequence shown here is derived from an EMBL/GenBank/DDBJ whole genome shotgun (WGS) entry which is preliminary data.</text>
</comment>
<organism evidence="1 2">
    <name type="scientific">Dioscorea zingiberensis</name>
    <dbReference type="NCBI Taxonomy" id="325984"/>
    <lineage>
        <taxon>Eukaryota</taxon>
        <taxon>Viridiplantae</taxon>
        <taxon>Streptophyta</taxon>
        <taxon>Embryophyta</taxon>
        <taxon>Tracheophyta</taxon>
        <taxon>Spermatophyta</taxon>
        <taxon>Magnoliopsida</taxon>
        <taxon>Liliopsida</taxon>
        <taxon>Dioscoreales</taxon>
        <taxon>Dioscoreaceae</taxon>
        <taxon>Dioscorea</taxon>
    </lineage>
</organism>
<reference evidence="1" key="1">
    <citation type="submission" date="2021-03" db="EMBL/GenBank/DDBJ databases">
        <authorList>
            <person name="Li Z."/>
            <person name="Yang C."/>
        </authorList>
    </citation>
    <scope>NUCLEOTIDE SEQUENCE</scope>
    <source>
        <strain evidence="1">Dzin_1.0</strain>
        <tissue evidence="1">Leaf</tissue>
    </source>
</reference>
<protein>
    <submittedName>
        <fullName evidence="1">Uncharacterized protein</fullName>
    </submittedName>
</protein>
<proteinExistence type="predicted"/>
<name>A0A9D5DBU2_9LILI</name>
<gene>
    <name evidence="1" type="ORF">J5N97_007462</name>
</gene>
<keyword evidence="2" id="KW-1185">Reference proteome</keyword>